<evidence type="ECO:0000256" key="1">
    <source>
        <dbReference type="ARBA" id="ARBA00010641"/>
    </source>
</evidence>
<dbReference type="NCBIfam" id="TIGR02937">
    <property type="entry name" value="sigma70-ECF"/>
    <property type="match status" value="1"/>
</dbReference>
<evidence type="ECO:0000313" key="6">
    <source>
        <dbReference type="EMBL" id="MDQ0359850.1"/>
    </source>
</evidence>
<evidence type="ECO:0000256" key="2">
    <source>
        <dbReference type="ARBA" id="ARBA00023015"/>
    </source>
</evidence>
<reference evidence="6 7" key="1">
    <citation type="submission" date="2023-07" db="EMBL/GenBank/DDBJ databases">
        <title>Genomic Encyclopedia of Type Strains, Phase IV (KMG-IV): sequencing the most valuable type-strain genomes for metagenomic binning, comparative biology and taxonomic classification.</title>
        <authorList>
            <person name="Goeker M."/>
        </authorList>
    </citation>
    <scope>NUCLEOTIDE SEQUENCE [LARGE SCALE GENOMIC DNA]</scope>
    <source>
        <strain evidence="6 7">DSM 16784</strain>
    </source>
</reference>
<evidence type="ECO:0000256" key="3">
    <source>
        <dbReference type="ARBA" id="ARBA00023082"/>
    </source>
</evidence>
<dbReference type="SUPFAM" id="SSF88946">
    <property type="entry name" value="Sigma2 domain of RNA polymerase sigma factors"/>
    <property type="match status" value="1"/>
</dbReference>
<protein>
    <submittedName>
        <fullName evidence="6">RNA polymerase sigma factor (Sigma-70 family)</fullName>
    </submittedName>
</protein>
<dbReference type="InterPro" id="IPR036388">
    <property type="entry name" value="WH-like_DNA-bd_sf"/>
</dbReference>
<sequence length="438" mass="49801">MNQNRKYLVSSEIIQKVKDGDQEAFVKVYDAYFTKIFFIAKQFGMNDEEAKDMAHDVFVKVHKNIHTLNDSRAFHSWIYKVAYNTSVNYVKREKRLVDFGEGRTADDFMDQKLKEPLDEIEDRRILEIVEKSLNTMDESFKTVGLLRYFEGLKVDEISEILSVPRGTIKSRLNRIRKRLKRDLKQNGISPKTYGFVFMMPQLIRNAYQELFNQSATNASLSTTTTVAGGIAAQQGLAALLTIKNFAIFGIGTTAVIASAIVLNNPPKEEVIEKPVTVVEEPKPVEVVVENAKIDNITYNQNWTNTSIAVDVTTTNEEYDQILIDGIETNMIDQNGTYQIQLMKDKAIIDQRELVIGNIDKNSPQVVSERNGNVFTIYLSDDLSAVNPNSVVMYRNNEISYEYTYDANTNTLTVSTKKGYNDKIYVSDYAGNPVELLFE</sequence>
<dbReference type="InterPro" id="IPR014284">
    <property type="entry name" value="RNA_pol_sigma-70_dom"/>
</dbReference>
<evidence type="ECO:0000256" key="4">
    <source>
        <dbReference type="ARBA" id="ARBA00023163"/>
    </source>
</evidence>
<comment type="similarity">
    <text evidence="1">Belongs to the sigma-70 factor family. ECF subfamily.</text>
</comment>
<dbReference type="CDD" id="cd06171">
    <property type="entry name" value="Sigma70_r4"/>
    <property type="match status" value="1"/>
</dbReference>
<gene>
    <name evidence="6" type="ORF">J2S15_000581</name>
</gene>
<dbReference type="Gene3D" id="1.10.1740.10">
    <property type="match status" value="1"/>
</dbReference>
<dbReference type="PANTHER" id="PTHR43133">
    <property type="entry name" value="RNA POLYMERASE ECF-TYPE SIGMA FACTO"/>
    <property type="match status" value="1"/>
</dbReference>
<comment type="caution">
    <text evidence="6">The sequence shown here is derived from an EMBL/GenBank/DDBJ whole genome shotgun (WGS) entry which is preliminary data.</text>
</comment>
<keyword evidence="2" id="KW-0805">Transcription regulation</keyword>
<dbReference type="Gene3D" id="1.10.10.10">
    <property type="entry name" value="Winged helix-like DNA-binding domain superfamily/Winged helix DNA-binding domain"/>
    <property type="match status" value="1"/>
</dbReference>
<dbReference type="Proteomes" id="UP001230220">
    <property type="component" value="Unassembled WGS sequence"/>
</dbReference>
<name>A0ABU0DZ77_9FIRM</name>
<dbReference type="InterPro" id="IPR039425">
    <property type="entry name" value="RNA_pol_sigma-70-like"/>
</dbReference>
<proteinExistence type="inferred from homology"/>
<evidence type="ECO:0000313" key="7">
    <source>
        <dbReference type="Proteomes" id="UP001230220"/>
    </source>
</evidence>
<evidence type="ECO:0000259" key="5">
    <source>
        <dbReference type="Pfam" id="PF07638"/>
    </source>
</evidence>
<dbReference type="RefSeq" id="WP_307405310.1">
    <property type="nucleotide sequence ID" value="NZ_JAUSUR010000001.1"/>
</dbReference>
<dbReference type="PANTHER" id="PTHR43133:SF51">
    <property type="entry name" value="RNA POLYMERASE SIGMA FACTOR"/>
    <property type="match status" value="1"/>
</dbReference>
<dbReference type="SUPFAM" id="SSF88659">
    <property type="entry name" value="Sigma3 and sigma4 domains of RNA polymerase sigma factors"/>
    <property type="match status" value="1"/>
</dbReference>
<dbReference type="EMBL" id="JAUSUR010000001">
    <property type="protein sequence ID" value="MDQ0359850.1"/>
    <property type="molecule type" value="Genomic_DNA"/>
</dbReference>
<keyword evidence="7" id="KW-1185">Reference proteome</keyword>
<keyword evidence="3" id="KW-0731">Sigma factor</keyword>
<dbReference type="InterPro" id="IPR053812">
    <property type="entry name" value="HTH_Sigma70_ECF-like"/>
</dbReference>
<dbReference type="Pfam" id="PF07638">
    <property type="entry name" value="Sigma70_ECF"/>
    <property type="match status" value="1"/>
</dbReference>
<dbReference type="InterPro" id="IPR013325">
    <property type="entry name" value="RNA_pol_sigma_r2"/>
</dbReference>
<keyword evidence="4" id="KW-0804">Transcription</keyword>
<accession>A0ABU0DZ77</accession>
<feature type="domain" description="RNA polymerase sigma-70 ECF-like HTH" evidence="5">
    <location>
        <begin position="11"/>
        <end position="184"/>
    </location>
</feature>
<organism evidence="6 7">
    <name type="scientific">Breznakia pachnodae</name>
    <dbReference type="NCBI Taxonomy" id="265178"/>
    <lineage>
        <taxon>Bacteria</taxon>
        <taxon>Bacillati</taxon>
        <taxon>Bacillota</taxon>
        <taxon>Erysipelotrichia</taxon>
        <taxon>Erysipelotrichales</taxon>
        <taxon>Erysipelotrichaceae</taxon>
        <taxon>Breznakia</taxon>
    </lineage>
</organism>
<dbReference type="InterPro" id="IPR013324">
    <property type="entry name" value="RNA_pol_sigma_r3/r4-like"/>
</dbReference>